<protein>
    <submittedName>
        <fullName evidence="2">Uncharacterized protein</fullName>
    </submittedName>
</protein>
<comment type="caution">
    <text evidence="2">The sequence shown here is derived from an EMBL/GenBank/DDBJ whole genome shotgun (WGS) entry which is preliminary data.</text>
</comment>
<organism evidence="2 3">
    <name type="scientific">Dermatophagoides pteronyssinus</name>
    <name type="common">European house dust mite</name>
    <dbReference type="NCBI Taxonomy" id="6956"/>
    <lineage>
        <taxon>Eukaryota</taxon>
        <taxon>Metazoa</taxon>
        <taxon>Ecdysozoa</taxon>
        <taxon>Arthropoda</taxon>
        <taxon>Chelicerata</taxon>
        <taxon>Arachnida</taxon>
        <taxon>Acari</taxon>
        <taxon>Acariformes</taxon>
        <taxon>Sarcoptiformes</taxon>
        <taxon>Astigmata</taxon>
        <taxon>Psoroptidia</taxon>
        <taxon>Analgoidea</taxon>
        <taxon>Pyroglyphidae</taxon>
        <taxon>Dermatophagoidinae</taxon>
        <taxon>Dermatophagoides</taxon>
    </lineage>
</organism>
<reference evidence="2 3" key="2">
    <citation type="journal article" date="2022" name="Mol. Biol. Evol.">
        <title>Comparative Genomics Reveals Insights into the Divergent Evolution of Astigmatic Mites and Household Pest Adaptations.</title>
        <authorList>
            <person name="Xiong Q."/>
            <person name="Wan A.T."/>
            <person name="Liu X."/>
            <person name="Fung C.S."/>
            <person name="Xiao X."/>
            <person name="Malainual N."/>
            <person name="Hou J."/>
            <person name="Wang L."/>
            <person name="Wang M."/>
            <person name="Yang K.Y."/>
            <person name="Cui Y."/>
            <person name="Leung E.L."/>
            <person name="Nong W."/>
            <person name="Shin S.K."/>
            <person name="Au S.W."/>
            <person name="Jeong K.Y."/>
            <person name="Chew F.T."/>
            <person name="Hui J.H."/>
            <person name="Leung T.F."/>
            <person name="Tungtrongchitr A."/>
            <person name="Zhong N."/>
            <person name="Liu Z."/>
            <person name="Tsui S.K."/>
        </authorList>
    </citation>
    <scope>NUCLEOTIDE SEQUENCE [LARGE SCALE GENOMIC DNA]</scope>
    <source>
        <strain evidence="2">Derp</strain>
    </source>
</reference>
<accession>A0ABQ8JR16</accession>
<evidence type="ECO:0000313" key="2">
    <source>
        <dbReference type="EMBL" id="KAH9424848.1"/>
    </source>
</evidence>
<dbReference type="EMBL" id="NJHN03000025">
    <property type="protein sequence ID" value="KAH9424848.1"/>
    <property type="molecule type" value="Genomic_DNA"/>
</dbReference>
<evidence type="ECO:0000256" key="1">
    <source>
        <dbReference type="SAM" id="MobiDB-lite"/>
    </source>
</evidence>
<sequence length="101" mass="11779">MITIKLDSVMATYKLDYYFFDSDDDDDRRRKRTSNNVDHDDQRQKYRNLNSKVPETYRTQLAFLAHGIRNSLDKLPTHIVWNNFSACKSSNSSVAISIPFG</sequence>
<feature type="region of interest" description="Disordered" evidence="1">
    <location>
        <begin position="22"/>
        <end position="43"/>
    </location>
</feature>
<proteinExistence type="predicted"/>
<name>A0ABQ8JR16_DERPT</name>
<gene>
    <name evidence="2" type="ORF">DERP_012335</name>
</gene>
<reference evidence="2 3" key="1">
    <citation type="journal article" date="2018" name="J. Allergy Clin. Immunol.">
        <title>High-quality assembly of Dermatophagoides pteronyssinus genome and transcriptome reveals a wide range of novel allergens.</title>
        <authorList>
            <person name="Liu X.Y."/>
            <person name="Yang K.Y."/>
            <person name="Wang M.Q."/>
            <person name="Kwok J.S."/>
            <person name="Zeng X."/>
            <person name="Yang Z."/>
            <person name="Xiao X.J."/>
            <person name="Lau C.P."/>
            <person name="Li Y."/>
            <person name="Huang Z.M."/>
            <person name="Ba J.G."/>
            <person name="Yim A.K."/>
            <person name="Ouyang C.Y."/>
            <person name="Ngai S.M."/>
            <person name="Chan T.F."/>
            <person name="Leung E.L."/>
            <person name="Liu L."/>
            <person name="Liu Z.G."/>
            <person name="Tsui S.K."/>
        </authorList>
    </citation>
    <scope>NUCLEOTIDE SEQUENCE [LARGE SCALE GENOMIC DNA]</scope>
    <source>
        <strain evidence="2">Derp</strain>
    </source>
</reference>
<dbReference type="Proteomes" id="UP000887458">
    <property type="component" value="Unassembled WGS sequence"/>
</dbReference>
<keyword evidence="3" id="KW-1185">Reference proteome</keyword>
<evidence type="ECO:0000313" key="3">
    <source>
        <dbReference type="Proteomes" id="UP000887458"/>
    </source>
</evidence>